<evidence type="ECO:0000313" key="2">
    <source>
        <dbReference type="EMBL" id="QAY70713.1"/>
    </source>
</evidence>
<dbReference type="KEGG" id="xya:ET471_12360"/>
<accession>A0A4P6F7A6</accession>
<protein>
    <submittedName>
        <fullName evidence="2">DNA-binding protein</fullName>
    </submittedName>
</protein>
<dbReference type="OrthoDB" id="4870800at2"/>
<evidence type="ECO:0000259" key="1">
    <source>
        <dbReference type="Pfam" id="PF12728"/>
    </source>
</evidence>
<reference evidence="2 3" key="1">
    <citation type="submission" date="2019-01" db="EMBL/GenBank/DDBJ databases">
        <title>Genome sequencing of strain FW10M-9.</title>
        <authorList>
            <person name="Heo J."/>
            <person name="Kim S.-J."/>
            <person name="Kim J.-S."/>
            <person name="Hong S.-B."/>
            <person name="Kwon S.-W."/>
        </authorList>
    </citation>
    <scope>NUCLEOTIDE SEQUENCE [LARGE SCALE GENOMIC DNA]</scope>
    <source>
        <strain evidence="2 3">FW10M-9</strain>
    </source>
</reference>
<name>A0A4P6F7A6_9MICO</name>
<proteinExistence type="predicted"/>
<dbReference type="InterPro" id="IPR010093">
    <property type="entry name" value="SinI_DNA-bd"/>
</dbReference>
<evidence type="ECO:0000313" key="3">
    <source>
        <dbReference type="Proteomes" id="UP000292118"/>
    </source>
</evidence>
<dbReference type="EMBL" id="CP035493">
    <property type="protein sequence ID" value="QAY70713.1"/>
    <property type="molecule type" value="Genomic_DNA"/>
</dbReference>
<dbReference type="SUPFAM" id="SSF46955">
    <property type="entry name" value="Putative DNA-binding domain"/>
    <property type="match status" value="1"/>
</dbReference>
<dbReference type="Proteomes" id="UP000292118">
    <property type="component" value="Chromosome"/>
</dbReference>
<dbReference type="AlphaFoldDB" id="A0A4P6F7A6"/>
<dbReference type="GO" id="GO:0003677">
    <property type="term" value="F:DNA binding"/>
    <property type="evidence" value="ECO:0007669"/>
    <property type="project" value="UniProtKB-KW"/>
</dbReference>
<dbReference type="InterPro" id="IPR041657">
    <property type="entry name" value="HTH_17"/>
</dbReference>
<gene>
    <name evidence="2" type="ORF">ET471_12360</name>
</gene>
<feature type="domain" description="Helix-turn-helix" evidence="1">
    <location>
        <begin position="17"/>
        <end position="59"/>
    </location>
</feature>
<dbReference type="InterPro" id="IPR009061">
    <property type="entry name" value="DNA-bd_dom_put_sf"/>
</dbReference>
<organism evidence="2 3">
    <name type="scientific">Xylanimonas protaetiae</name>
    <dbReference type="NCBI Taxonomy" id="2509457"/>
    <lineage>
        <taxon>Bacteria</taxon>
        <taxon>Bacillati</taxon>
        <taxon>Actinomycetota</taxon>
        <taxon>Actinomycetes</taxon>
        <taxon>Micrococcales</taxon>
        <taxon>Promicromonosporaceae</taxon>
        <taxon>Xylanimonas</taxon>
    </lineage>
</organism>
<dbReference type="Pfam" id="PF12728">
    <property type="entry name" value="HTH_17"/>
    <property type="match status" value="1"/>
</dbReference>
<sequence length="69" mass="7671">MVTKAARRVPPSGRLESLQEAAAELGVSVKTMRRRIADGTLHAYRVGRLIRVDVDELRRDMLVVIGSAR</sequence>
<keyword evidence="3" id="KW-1185">Reference proteome</keyword>
<dbReference type="RefSeq" id="WP_129188741.1">
    <property type="nucleotide sequence ID" value="NZ_CP035493.1"/>
</dbReference>
<dbReference type="NCBIfam" id="TIGR01764">
    <property type="entry name" value="excise"/>
    <property type="match status" value="1"/>
</dbReference>
<keyword evidence="2" id="KW-0238">DNA-binding</keyword>